<gene>
    <name evidence="1" type="ORF">GCM10007939_00420</name>
</gene>
<comment type="caution">
    <text evidence="1">The sequence shown here is derived from an EMBL/GenBank/DDBJ whole genome shotgun (WGS) entry which is preliminary data.</text>
</comment>
<evidence type="ECO:0000313" key="2">
    <source>
        <dbReference type="Proteomes" id="UP001156694"/>
    </source>
</evidence>
<dbReference type="Proteomes" id="UP001156694">
    <property type="component" value="Unassembled WGS sequence"/>
</dbReference>
<dbReference type="Pfam" id="PF10973">
    <property type="entry name" value="DUF2799"/>
    <property type="match status" value="1"/>
</dbReference>
<name>A0ABQ5VQY4_9RHOB</name>
<evidence type="ECO:0000313" key="1">
    <source>
        <dbReference type="EMBL" id="GLQ33759.1"/>
    </source>
</evidence>
<proteinExistence type="predicted"/>
<protein>
    <recommendedName>
        <fullName evidence="3">DUF2799 domain-containing protein</fullName>
    </recommendedName>
</protein>
<dbReference type="PROSITE" id="PS51257">
    <property type="entry name" value="PROKAR_LIPOPROTEIN"/>
    <property type="match status" value="1"/>
</dbReference>
<organism evidence="1 2">
    <name type="scientific">Amylibacter marinus</name>
    <dbReference type="NCBI Taxonomy" id="1475483"/>
    <lineage>
        <taxon>Bacteria</taxon>
        <taxon>Pseudomonadati</taxon>
        <taxon>Pseudomonadota</taxon>
        <taxon>Alphaproteobacteria</taxon>
        <taxon>Rhodobacterales</taxon>
        <taxon>Paracoccaceae</taxon>
        <taxon>Amylibacter</taxon>
    </lineage>
</organism>
<keyword evidence="2" id="KW-1185">Reference proteome</keyword>
<accession>A0ABQ5VQY4</accession>
<dbReference type="RefSeq" id="WP_284374964.1">
    <property type="nucleotide sequence ID" value="NZ_BSNN01000001.1"/>
</dbReference>
<dbReference type="EMBL" id="BSNN01000001">
    <property type="protein sequence ID" value="GLQ33759.1"/>
    <property type="molecule type" value="Genomic_DNA"/>
</dbReference>
<reference evidence="2" key="1">
    <citation type="journal article" date="2019" name="Int. J. Syst. Evol. Microbiol.">
        <title>The Global Catalogue of Microorganisms (GCM) 10K type strain sequencing project: providing services to taxonomists for standard genome sequencing and annotation.</title>
        <authorList>
            <consortium name="The Broad Institute Genomics Platform"/>
            <consortium name="The Broad Institute Genome Sequencing Center for Infectious Disease"/>
            <person name="Wu L."/>
            <person name="Ma J."/>
        </authorList>
    </citation>
    <scope>NUCLEOTIDE SEQUENCE [LARGE SCALE GENOMIC DNA]</scope>
    <source>
        <strain evidence="2">NBRC 110140</strain>
    </source>
</reference>
<evidence type="ECO:0008006" key="3">
    <source>
        <dbReference type="Google" id="ProtNLM"/>
    </source>
</evidence>
<dbReference type="InterPro" id="IPR021242">
    <property type="entry name" value="DUF2799"/>
</dbReference>
<sequence length="180" mass="20815">MLKIIPCLSALCFLTSCTITQRGCEQGNWYERGQQDGAQGRAESYVHDYQKICSKHGIVVDQSAWAQGRITGLKSYCTIENIYDQGTKGRSLKPVCPTKDLDSLRASHALGYKYYTIGREIDDLERERNALLRDYNNAADGPEGDSIRRFSRTEIHHLEFRIRMLYIEQRRYDDRILDQL</sequence>